<keyword evidence="2" id="KW-1133">Transmembrane helix</keyword>
<evidence type="ECO:0000256" key="2">
    <source>
        <dbReference type="SAM" id="Phobius"/>
    </source>
</evidence>
<dbReference type="InterPro" id="IPR025194">
    <property type="entry name" value="RodZ-like_C"/>
</dbReference>
<feature type="region of interest" description="Disordered" evidence="1">
    <location>
        <begin position="163"/>
        <end position="183"/>
    </location>
</feature>
<dbReference type="EMBL" id="CAMAPB010000069">
    <property type="protein sequence ID" value="CAH9065210.1"/>
    <property type="molecule type" value="Genomic_DNA"/>
</dbReference>
<gene>
    <name evidence="4" type="primary">rodZ</name>
    <name evidence="4" type="ORF">PSEHALCIP103_03326</name>
</gene>
<organism evidence="4 5">
    <name type="scientific">Pseudoalteromonas haloplanktis</name>
    <name type="common">Alteromonas haloplanktis</name>
    <dbReference type="NCBI Taxonomy" id="228"/>
    <lineage>
        <taxon>Bacteria</taxon>
        <taxon>Pseudomonadati</taxon>
        <taxon>Pseudomonadota</taxon>
        <taxon>Gammaproteobacteria</taxon>
        <taxon>Alteromonadales</taxon>
        <taxon>Pseudoalteromonadaceae</taxon>
        <taxon>Pseudoalteromonas</taxon>
    </lineage>
</organism>
<dbReference type="PANTHER" id="PTHR34475">
    <property type="match status" value="1"/>
</dbReference>
<dbReference type="GO" id="GO:0003677">
    <property type="term" value="F:DNA binding"/>
    <property type="evidence" value="ECO:0007669"/>
    <property type="project" value="InterPro"/>
</dbReference>
<dbReference type="SUPFAM" id="SSF47413">
    <property type="entry name" value="lambda repressor-like DNA-binding domains"/>
    <property type="match status" value="1"/>
</dbReference>
<feature type="compositionally biased region" description="Polar residues" evidence="1">
    <location>
        <begin position="168"/>
        <end position="183"/>
    </location>
</feature>
<dbReference type="PANTHER" id="PTHR34475:SF1">
    <property type="entry name" value="CYTOSKELETON PROTEIN RODZ"/>
    <property type="match status" value="1"/>
</dbReference>
<evidence type="ECO:0000313" key="5">
    <source>
        <dbReference type="Proteomes" id="UP001152447"/>
    </source>
</evidence>
<evidence type="ECO:0000313" key="4">
    <source>
        <dbReference type="EMBL" id="CAH9065210.1"/>
    </source>
</evidence>
<keyword evidence="5" id="KW-1185">Reference proteome</keyword>
<feature type="domain" description="Cytoskeleton protein RodZ-like C-terminal" evidence="3">
    <location>
        <begin position="216"/>
        <end position="284"/>
    </location>
</feature>
<reference evidence="4" key="1">
    <citation type="submission" date="2022-07" db="EMBL/GenBank/DDBJ databases">
        <authorList>
            <person name="Criscuolo A."/>
        </authorList>
    </citation>
    <scope>NUCLEOTIDE SEQUENCE</scope>
    <source>
        <strain evidence="4">CIP103197</strain>
    </source>
</reference>
<dbReference type="RefSeq" id="WP_138561305.1">
    <property type="nucleotide sequence ID" value="NZ_CAMAPB010000069.1"/>
</dbReference>
<dbReference type="Pfam" id="PF13464">
    <property type="entry name" value="RodZ_C"/>
    <property type="match status" value="1"/>
</dbReference>
<dbReference type="Proteomes" id="UP001152447">
    <property type="component" value="Unassembled WGS sequence"/>
</dbReference>
<comment type="caution">
    <text evidence="4">The sequence shown here is derived from an EMBL/GenBank/DDBJ whole genome shotgun (WGS) entry which is preliminary data.</text>
</comment>
<name>A0A9W4R436_PSEHA</name>
<dbReference type="Gene3D" id="1.10.260.40">
    <property type="entry name" value="lambda repressor-like DNA-binding domains"/>
    <property type="match status" value="1"/>
</dbReference>
<feature type="transmembrane region" description="Helical" evidence="2">
    <location>
        <begin position="111"/>
        <end position="131"/>
    </location>
</feature>
<dbReference type="Pfam" id="PF13413">
    <property type="entry name" value="HTH_25"/>
    <property type="match status" value="1"/>
</dbReference>
<dbReference type="AlphaFoldDB" id="A0A9W4R436"/>
<dbReference type="InterPro" id="IPR010982">
    <property type="entry name" value="Lambda_DNA-bd_dom_sf"/>
</dbReference>
<dbReference type="InterPro" id="IPR050400">
    <property type="entry name" value="Bact_Cytoskel_RodZ"/>
</dbReference>
<accession>A0A9W4R436</accession>
<sequence>MNEDNTQPQNDEPSVGQILKTHRENANISIAKIASLLKLTESQVEHIENDEYHLLGAKTFVKGYIKNYCRTLNIDSTAILTMLPAYSASDKPVDMQSFSRRTEKEAHDSRLMTVSYLILAIVIGSSAVWWWQNAMPIDEQTDTINANNSLISEQQKSTKLLAEAADEAQSNEIEPAPQANSSVFNEQQTIQAAPLNDAQSQSEPTSSDLSTIIMMFNDESWVEIHDANDEKIAFGVKKAGYEMTLTGVAPFSVVLGKHDVVRITLNGEPVDISAFPKNRLAKFKLPLAE</sequence>
<protein>
    <submittedName>
        <fullName evidence="4">Cytoskeleton protein RodZ</fullName>
    </submittedName>
</protein>
<keyword evidence="2" id="KW-0472">Membrane</keyword>
<evidence type="ECO:0000256" key="1">
    <source>
        <dbReference type="SAM" id="MobiDB-lite"/>
    </source>
</evidence>
<proteinExistence type="predicted"/>
<keyword evidence="2" id="KW-0812">Transmembrane</keyword>
<evidence type="ECO:0000259" key="3">
    <source>
        <dbReference type="Pfam" id="PF13464"/>
    </source>
</evidence>